<reference evidence="1" key="1">
    <citation type="journal article" date="2023" name="Mol. Phylogenet. Evol.">
        <title>Genome-scale phylogeny and comparative genomics of the fungal order Sordariales.</title>
        <authorList>
            <person name="Hensen N."/>
            <person name="Bonometti L."/>
            <person name="Westerberg I."/>
            <person name="Brannstrom I.O."/>
            <person name="Guillou S."/>
            <person name="Cros-Aarteil S."/>
            <person name="Calhoun S."/>
            <person name="Haridas S."/>
            <person name="Kuo A."/>
            <person name="Mondo S."/>
            <person name="Pangilinan J."/>
            <person name="Riley R."/>
            <person name="LaButti K."/>
            <person name="Andreopoulos B."/>
            <person name="Lipzen A."/>
            <person name="Chen C."/>
            <person name="Yan M."/>
            <person name="Daum C."/>
            <person name="Ng V."/>
            <person name="Clum A."/>
            <person name="Steindorff A."/>
            <person name="Ohm R.A."/>
            <person name="Martin F."/>
            <person name="Silar P."/>
            <person name="Natvig D.O."/>
            <person name="Lalanne C."/>
            <person name="Gautier V."/>
            <person name="Ament-Velasquez S.L."/>
            <person name="Kruys A."/>
            <person name="Hutchinson M.I."/>
            <person name="Powell A.J."/>
            <person name="Barry K."/>
            <person name="Miller A.N."/>
            <person name="Grigoriev I.V."/>
            <person name="Debuchy R."/>
            <person name="Gladieux P."/>
            <person name="Hiltunen Thoren M."/>
            <person name="Johannesson H."/>
        </authorList>
    </citation>
    <scope>NUCLEOTIDE SEQUENCE</scope>
    <source>
        <strain evidence="1">CBS 955.72</strain>
    </source>
</reference>
<sequence length="421" mass="47585">MNMLGKTETTPVRKFISFKDNDACNVLDNLLLKVGERDLKIQGGLTDQEREKYGLDADQGEHDEATADALRGRKIAKAAKDKRLKGLNAQVKGYKFEDGKTVIEVPLGEAKMNAAKGKRPGELTQAAVMGNVSASDIAGPLGWQTTRLASGFFSSEWLHLAAFSWGGFESATAKSGFSTSQNLENLVFGSSETNSLMTRYEMAWQDFYRTEQKLHDHLAAVLEEAQRPVYGRLSIRCNDFSKEICYDFFNDKTKKYDFKYFTMNPAMVEEVKEGAAKNLDSPSPNTMRALYNGERDRSERFYQNLRTNKQEFTTEAEMLFIAHDFPLVVYSIQYTIENGFTSILFNDQAPATFSFYPFQRSLYHQAEAVLDALVWRKIKKAAYAFVGVADELDDVDELEEFREVSETSLRTSNRGHTTTLP</sequence>
<proteinExistence type="predicted"/>
<name>A0AAJ0HH02_9PEZI</name>
<dbReference type="AlphaFoldDB" id="A0AAJ0HH02"/>
<comment type="caution">
    <text evidence="1">The sequence shown here is derived from an EMBL/GenBank/DDBJ whole genome shotgun (WGS) entry which is preliminary data.</text>
</comment>
<reference evidence="1" key="2">
    <citation type="submission" date="2023-06" db="EMBL/GenBank/DDBJ databases">
        <authorList>
            <consortium name="Lawrence Berkeley National Laboratory"/>
            <person name="Haridas S."/>
            <person name="Hensen N."/>
            <person name="Bonometti L."/>
            <person name="Westerberg I."/>
            <person name="Brannstrom I.O."/>
            <person name="Guillou S."/>
            <person name="Cros-Aarteil S."/>
            <person name="Calhoun S."/>
            <person name="Kuo A."/>
            <person name="Mondo S."/>
            <person name="Pangilinan J."/>
            <person name="Riley R."/>
            <person name="Labutti K."/>
            <person name="Andreopoulos B."/>
            <person name="Lipzen A."/>
            <person name="Chen C."/>
            <person name="Yanf M."/>
            <person name="Daum C."/>
            <person name="Ng V."/>
            <person name="Clum A."/>
            <person name="Steindorff A."/>
            <person name="Ohm R."/>
            <person name="Martin F."/>
            <person name="Silar P."/>
            <person name="Natvig D."/>
            <person name="Lalanne C."/>
            <person name="Gautier V."/>
            <person name="Ament-Velasquez S.L."/>
            <person name="Kruys A."/>
            <person name="Hutchinson M.I."/>
            <person name="Powell A.J."/>
            <person name="Barry K."/>
            <person name="Miller A.N."/>
            <person name="Grigoriev I.V."/>
            <person name="Debuchy R."/>
            <person name="Gladieux P."/>
            <person name="Thoren M.H."/>
            <person name="Johannesson H."/>
        </authorList>
    </citation>
    <scope>NUCLEOTIDE SEQUENCE</scope>
    <source>
        <strain evidence="1">CBS 955.72</strain>
    </source>
</reference>
<dbReference type="EMBL" id="JAUIQD010000004">
    <property type="protein sequence ID" value="KAK3352469.1"/>
    <property type="molecule type" value="Genomic_DNA"/>
</dbReference>
<accession>A0AAJ0HH02</accession>
<protein>
    <submittedName>
        <fullName evidence="1">Uncharacterized protein</fullName>
    </submittedName>
</protein>
<dbReference type="Proteomes" id="UP001275084">
    <property type="component" value="Unassembled WGS sequence"/>
</dbReference>
<gene>
    <name evidence="1" type="ORF">B0T25DRAFT_454621</name>
</gene>
<organism evidence="1 2">
    <name type="scientific">Lasiosphaeria hispida</name>
    <dbReference type="NCBI Taxonomy" id="260671"/>
    <lineage>
        <taxon>Eukaryota</taxon>
        <taxon>Fungi</taxon>
        <taxon>Dikarya</taxon>
        <taxon>Ascomycota</taxon>
        <taxon>Pezizomycotina</taxon>
        <taxon>Sordariomycetes</taxon>
        <taxon>Sordariomycetidae</taxon>
        <taxon>Sordariales</taxon>
        <taxon>Lasiosphaeriaceae</taxon>
        <taxon>Lasiosphaeria</taxon>
    </lineage>
</organism>
<keyword evidence="2" id="KW-1185">Reference proteome</keyword>
<evidence type="ECO:0000313" key="2">
    <source>
        <dbReference type="Proteomes" id="UP001275084"/>
    </source>
</evidence>
<evidence type="ECO:0000313" key="1">
    <source>
        <dbReference type="EMBL" id="KAK3352469.1"/>
    </source>
</evidence>